<keyword evidence="2" id="KW-1185">Reference proteome</keyword>
<comment type="caution">
    <text evidence="1">The sequence shown here is derived from an EMBL/GenBank/DDBJ whole genome shotgun (WGS) entry which is preliminary data.</text>
</comment>
<accession>A0ACC0VC32</accession>
<name>A0ACC0VC32_9HYPO</name>
<gene>
    <name evidence="1" type="ORF">N3K66_000476</name>
</gene>
<dbReference type="EMBL" id="CM047940">
    <property type="protein sequence ID" value="KAI9903947.1"/>
    <property type="molecule type" value="Genomic_DNA"/>
</dbReference>
<proteinExistence type="predicted"/>
<dbReference type="Proteomes" id="UP001163324">
    <property type="component" value="Chromosome 1"/>
</dbReference>
<sequence>MAPKRPLEDADAAKDVKKRKGFRVGPDNLPDGPWRRKVTKVKQDLIHKAKVKKAYAKVKAEQKQGRQSNPQPHDEGEGNDDDQPQDGQQEEPGADGEGEKEGEQLHPTRQLMLQDEAVAQHGEGPSDGHRRRTRRPGYYDKQLKKAEQKKVEDDERAAEFQRRREERERKIAERDRYKRAMAKTIGRDGKKKLGRESTLLLDKVKRMVSQGP</sequence>
<evidence type="ECO:0000313" key="1">
    <source>
        <dbReference type="EMBL" id="KAI9903947.1"/>
    </source>
</evidence>
<reference evidence="1" key="1">
    <citation type="submission" date="2022-10" db="EMBL/GenBank/DDBJ databases">
        <title>Complete Genome of Trichothecium roseum strain YXFP-22015, a Plant Pathogen Isolated from Citrus.</title>
        <authorList>
            <person name="Wang Y."/>
            <person name="Zhu L."/>
        </authorList>
    </citation>
    <scope>NUCLEOTIDE SEQUENCE</scope>
    <source>
        <strain evidence="1">YXFP-22015</strain>
    </source>
</reference>
<organism evidence="1 2">
    <name type="scientific">Trichothecium roseum</name>
    <dbReference type="NCBI Taxonomy" id="47278"/>
    <lineage>
        <taxon>Eukaryota</taxon>
        <taxon>Fungi</taxon>
        <taxon>Dikarya</taxon>
        <taxon>Ascomycota</taxon>
        <taxon>Pezizomycotina</taxon>
        <taxon>Sordariomycetes</taxon>
        <taxon>Hypocreomycetidae</taxon>
        <taxon>Hypocreales</taxon>
        <taxon>Hypocreales incertae sedis</taxon>
        <taxon>Trichothecium</taxon>
    </lineage>
</organism>
<protein>
    <submittedName>
        <fullName evidence="1">Uncharacterized protein</fullName>
    </submittedName>
</protein>
<evidence type="ECO:0000313" key="2">
    <source>
        <dbReference type="Proteomes" id="UP001163324"/>
    </source>
</evidence>